<evidence type="ECO:0000256" key="8">
    <source>
        <dbReference type="ARBA" id="ARBA00022786"/>
    </source>
</evidence>
<keyword evidence="10 14" id="KW-1133">Transmembrane helix</keyword>
<dbReference type="Gene3D" id="3.30.40.10">
    <property type="entry name" value="Zinc/RING finger domain, C3HC4 (zinc finger)"/>
    <property type="match status" value="1"/>
</dbReference>
<evidence type="ECO:0000256" key="6">
    <source>
        <dbReference type="ARBA" id="ARBA00022692"/>
    </source>
</evidence>
<dbReference type="Proteomes" id="UP000886520">
    <property type="component" value="Chromosome 2"/>
</dbReference>
<evidence type="ECO:0000313" key="17">
    <source>
        <dbReference type="Proteomes" id="UP000886520"/>
    </source>
</evidence>
<dbReference type="GO" id="GO:0016020">
    <property type="term" value="C:membrane"/>
    <property type="evidence" value="ECO:0007669"/>
    <property type="project" value="UniProtKB-SubCell"/>
</dbReference>
<evidence type="ECO:0000256" key="13">
    <source>
        <dbReference type="SAM" id="MobiDB-lite"/>
    </source>
</evidence>
<evidence type="ECO:0000259" key="15">
    <source>
        <dbReference type="PROSITE" id="PS50089"/>
    </source>
</evidence>
<keyword evidence="8" id="KW-0833">Ubl conjugation pathway</keyword>
<dbReference type="InterPro" id="IPR053070">
    <property type="entry name" value="RING-type_E3_ubiquitin-ligase"/>
</dbReference>
<keyword evidence="6 14" id="KW-0812">Transmembrane</keyword>
<keyword evidence="7" id="KW-0479">Metal-binding</keyword>
<evidence type="ECO:0000256" key="5">
    <source>
        <dbReference type="ARBA" id="ARBA00022679"/>
    </source>
</evidence>
<evidence type="ECO:0000256" key="2">
    <source>
        <dbReference type="ARBA" id="ARBA00004167"/>
    </source>
</evidence>
<feature type="compositionally biased region" description="Polar residues" evidence="13">
    <location>
        <begin position="245"/>
        <end position="254"/>
    </location>
</feature>
<comment type="subcellular location">
    <subcellularLocation>
        <location evidence="2">Membrane</location>
        <topology evidence="2">Single-pass membrane protein</topology>
    </subcellularLocation>
</comment>
<dbReference type="EMBL" id="JABFUD020000003">
    <property type="protein sequence ID" value="KAI5082207.1"/>
    <property type="molecule type" value="Genomic_DNA"/>
</dbReference>
<evidence type="ECO:0000256" key="12">
    <source>
        <dbReference type="PROSITE-ProRule" id="PRU00175"/>
    </source>
</evidence>
<feature type="region of interest" description="Disordered" evidence="13">
    <location>
        <begin position="224"/>
        <end position="254"/>
    </location>
</feature>
<evidence type="ECO:0000256" key="9">
    <source>
        <dbReference type="ARBA" id="ARBA00022833"/>
    </source>
</evidence>
<proteinExistence type="predicted"/>
<dbReference type="PANTHER" id="PTHR47035">
    <property type="entry name" value="OS11G0150450 PROTEIN"/>
    <property type="match status" value="1"/>
</dbReference>
<evidence type="ECO:0000256" key="1">
    <source>
        <dbReference type="ARBA" id="ARBA00000900"/>
    </source>
</evidence>
<dbReference type="InterPro" id="IPR013083">
    <property type="entry name" value="Znf_RING/FYVE/PHD"/>
</dbReference>
<reference evidence="16" key="1">
    <citation type="submission" date="2021-01" db="EMBL/GenBank/DDBJ databases">
        <title>Adiantum capillus-veneris genome.</title>
        <authorList>
            <person name="Fang Y."/>
            <person name="Liao Q."/>
        </authorList>
    </citation>
    <scope>NUCLEOTIDE SEQUENCE</scope>
    <source>
        <strain evidence="16">H3</strain>
        <tissue evidence="16">Leaf</tissue>
    </source>
</reference>
<keyword evidence="5" id="KW-0808">Transferase</keyword>
<keyword evidence="11 14" id="KW-0472">Membrane</keyword>
<dbReference type="PANTHER" id="PTHR47035:SF3">
    <property type="entry name" value="OS11G0150450 PROTEIN"/>
    <property type="match status" value="1"/>
</dbReference>
<dbReference type="InterPro" id="IPR001841">
    <property type="entry name" value="Znf_RING"/>
</dbReference>
<comment type="caution">
    <text evidence="16">The sequence shown here is derived from an EMBL/GenBank/DDBJ whole genome shotgun (WGS) entry which is preliminary data.</text>
</comment>
<dbReference type="Pfam" id="PF13639">
    <property type="entry name" value="zf-RING_2"/>
    <property type="match status" value="1"/>
</dbReference>
<dbReference type="GO" id="GO:0008270">
    <property type="term" value="F:zinc ion binding"/>
    <property type="evidence" value="ECO:0007669"/>
    <property type="project" value="UniProtKB-KW"/>
</dbReference>
<name>A0A9D4ZQM7_ADICA</name>
<evidence type="ECO:0000256" key="14">
    <source>
        <dbReference type="SAM" id="Phobius"/>
    </source>
</evidence>
<protein>
    <recommendedName>
        <fullName evidence="4">RING-type E3 ubiquitin transferase</fullName>
        <ecNumber evidence="4">2.3.2.27</ecNumber>
    </recommendedName>
</protein>
<dbReference type="OrthoDB" id="8062037at2759"/>
<comment type="catalytic activity">
    <reaction evidence="1">
        <text>S-ubiquitinyl-[E2 ubiquitin-conjugating enzyme]-L-cysteine + [acceptor protein]-L-lysine = [E2 ubiquitin-conjugating enzyme]-L-cysteine + N(6)-ubiquitinyl-[acceptor protein]-L-lysine.</text>
        <dbReference type="EC" id="2.3.2.27"/>
    </reaction>
</comment>
<evidence type="ECO:0000313" key="16">
    <source>
        <dbReference type="EMBL" id="KAI5082207.1"/>
    </source>
</evidence>
<evidence type="ECO:0000256" key="11">
    <source>
        <dbReference type="ARBA" id="ARBA00023136"/>
    </source>
</evidence>
<dbReference type="CDD" id="cd16461">
    <property type="entry name" value="RING-H2_EL5-like"/>
    <property type="match status" value="1"/>
</dbReference>
<dbReference type="SUPFAM" id="SSF57850">
    <property type="entry name" value="RING/U-box"/>
    <property type="match status" value="1"/>
</dbReference>
<evidence type="ECO:0000256" key="4">
    <source>
        <dbReference type="ARBA" id="ARBA00012483"/>
    </source>
</evidence>
<dbReference type="AlphaFoldDB" id="A0A9D4ZQM7"/>
<dbReference type="EC" id="2.3.2.27" evidence="4"/>
<gene>
    <name evidence="16" type="ORF">GOP47_0001950</name>
</gene>
<feature type="compositionally biased region" description="Polar residues" evidence="13">
    <location>
        <begin position="187"/>
        <end position="199"/>
    </location>
</feature>
<keyword evidence="9" id="KW-0862">Zinc</keyword>
<dbReference type="FunFam" id="3.30.40.10:FF:000187">
    <property type="entry name" value="E3 ubiquitin-protein ligase ATL6"/>
    <property type="match status" value="1"/>
</dbReference>
<organism evidence="16 17">
    <name type="scientific">Adiantum capillus-veneris</name>
    <name type="common">Maidenhair fern</name>
    <dbReference type="NCBI Taxonomy" id="13818"/>
    <lineage>
        <taxon>Eukaryota</taxon>
        <taxon>Viridiplantae</taxon>
        <taxon>Streptophyta</taxon>
        <taxon>Embryophyta</taxon>
        <taxon>Tracheophyta</taxon>
        <taxon>Polypodiopsida</taxon>
        <taxon>Polypodiidae</taxon>
        <taxon>Polypodiales</taxon>
        <taxon>Pteridineae</taxon>
        <taxon>Pteridaceae</taxon>
        <taxon>Vittarioideae</taxon>
        <taxon>Adiantum</taxon>
    </lineage>
</organism>
<evidence type="ECO:0000256" key="3">
    <source>
        <dbReference type="ARBA" id="ARBA00004906"/>
    </source>
</evidence>
<dbReference type="GO" id="GO:0061630">
    <property type="term" value="F:ubiquitin protein ligase activity"/>
    <property type="evidence" value="ECO:0007669"/>
    <property type="project" value="UniProtKB-EC"/>
</dbReference>
<evidence type="ECO:0000256" key="7">
    <source>
        <dbReference type="ARBA" id="ARBA00022723"/>
    </source>
</evidence>
<feature type="domain" description="RING-type" evidence="15">
    <location>
        <begin position="80"/>
        <end position="122"/>
    </location>
</feature>
<feature type="transmembrane region" description="Helical" evidence="14">
    <location>
        <begin position="6"/>
        <end position="26"/>
    </location>
</feature>
<sequence>MNLAITIFGFVLSALFLMVICCRLLCSRSRQNGHPLDMFQSDSRSMVERSINGLEPSVVTCFPTIKYNQHIFTSSEDNMCTICLSDYKEKEILRILPRCGHAFHISCIDLWLRQHHTCPVCRISLQVFSEWSHMAGPLISLVAKVRFVPGALPDHLFEQPRNYLSVPTGMPIGISKNNPAWTVVAGESSNSSPQDSQALPGNELQPGDRQQLLEHRVTVVSDDACHQEGSGLSPGSHDVYHHGSVHNTSNDGIVSKAGVSSMNVAATGAQSGA</sequence>
<dbReference type="PROSITE" id="PS50089">
    <property type="entry name" value="ZF_RING_2"/>
    <property type="match status" value="1"/>
</dbReference>
<evidence type="ECO:0000256" key="10">
    <source>
        <dbReference type="ARBA" id="ARBA00022989"/>
    </source>
</evidence>
<comment type="pathway">
    <text evidence="3">Protein modification; protein ubiquitination.</text>
</comment>
<feature type="region of interest" description="Disordered" evidence="13">
    <location>
        <begin position="185"/>
        <end position="206"/>
    </location>
</feature>
<dbReference type="SMART" id="SM00184">
    <property type="entry name" value="RING"/>
    <property type="match status" value="1"/>
</dbReference>
<accession>A0A9D4ZQM7</accession>
<keyword evidence="17" id="KW-1185">Reference proteome</keyword>
<keyword evidence="12" id="KW-0863">Zinc-finger</keyword>